<accession>A0A9D5ACJ4</accession>
<dbReference type="AlphaFoldDB" id="A0A9D5ACJ4"/>
<feature type="compositionally biased region" description="Basic and acidic residues" evidence="1">
    <location>
        <begin position="121"/>
        <end position="161"/>
    </location>
</feature>
<dbReference type="EMBL" id="JAMSHJ010000005">
    <property type="protein sequence ID" value="KAI5402998.1"/>
    <property type="molecule type" value="Genomic_DNA"/>
</dbReference>
<evidence type="ECO:0000313" key="3">
    <source>
        <dbReference type="Proteomes" id="UP001058974"/>
    </source>
</evidence>
<feature type="compositionally biased region" description="Polar residues" evidence="1">
    <location>
        <begin position="473"/>
        <end position="485"/>
    </location>
</feature>
<feature type="region of interest" description="Disordered" evidence="1">
    <location>
        <begin position="378"/>
        <end position="524"/>
    </location>
</feature>
<feature type="compositionally biased region" description="Polar residues" evidence="1">
    <location>
        <begin position="290"/>
        <end position="299"/>
    </location>
</feature>
<feature type="region of interest" description="Disordered" evidence="1">
    <location>
        <begin position="1"/>
        <end position="94"/>
    </location>
</feature>
<proteinExistence type="predicted"/>
<dbReference type="PANTHER" id="PTHR36005">
    <property type="entry name" value="DNA LIGASE-LIKE PROTEIN"/>
    <property type="match status" value="1"/>
</dbReference>
<evidence type="ECO:0000313" key="2">
    <source>
        <dbReference type="EMBL" id="KAI5402998.1"/>
    </source>
</evidence>
<feature type="compositionally biased region" description="Acidic residues" evidence="1">
    <location>
        <begin position="439"/>
        <end position="452"/>
    </location>
</feature>
<dbReference type="Proteomes" id="UP001058974">
    <property type="component" value="Chromosome 5"/>
</dbReference>
<name>A0A9D5ACJ4_PEA</name>
<feature type="compositionally biased region" description="Acidic residues" evidence="1">
    <location>
        <begin position="379"/>
        <end position="391"/>
    </location>
</feature>
<organism evidence="2 3">
    <name type="scientific">Pisum sativum</name>
    <name type="common">Garden pea</name>
    <name type="synonym">Lathyrus oleraceus</name>
    <dbReference type="NCBI Taxonomy" id="3888"/>
    <lineage>
        <taxon>Eukaryota</taxon>
        <taxon>Viridiplantae</taxon>
        <taxon>Streptophyta</taxon>
        <taxon>Embryophyta</taxon>
        <taxon>Tracheophyta</taxon>
        <taxon>Spermatophyta</taxon>
        <taxon>Magnoliopsida</taxon>
        <taxon>eudicotyledons</taxon>
        <taxon>Gunneridae</taxon>
        <taxon>Pentapetalae</taxon>
        <taxon>rosids</taxon>
        <taxon>fabids</taxon>
        <taxon>Fabales</taxon>
        <taxon>Fabaceae</taxon>
        <taxon>Papilionoideae</taxon>
        <taxon>50 kb inversion clade</taxon>
        <taxon>NPAAA clade</taxon>
        <taxon>Hologalegina</taxon>
        <taxon>IRL clade</taxon>
        <taxon>Fabeae</taxon>
        <taxon>Lathyrus</taxon>
    </lineage>
</organism>
<feature type="region of interest" description="Disordered" evidence="1">
    <location>
        <begin position="697"/>
        <end position="716"/>
    </location>
</feature>
<feature type="region of interest" description="Disordered" evidence="1">
    <location>
        <begin position="112"/>
        <end position="205"/>
    </location>
</feature>
<dbReference type="Gramene" id="Psat0s2660g0080.1">
    <property type="protein sequence ID" value="Psat0s2660g0080.1.cds"/>
    <property type="gene ID" value="Psat0s2660g0080"/>
</dbReference>
<feature type="compositionally biased region" description="Polar residues" evidence="1">
    <location>
        <begin position="697"/>
        <end position="713"/>
    </location>
</feature>
<dbReference type="Gramene" id="Psat05G0055800-T1">
    <property type="protein sequence ID" value="KAI5402998.1"/>
    <property type="gene ID" value="KIW84_050558"/>
</dbReference>
<feature type="compositionally biased region" description="Basic and acidic residues" evidence="1">
    <location>
        <begin position="170"/>
        <end position="205"/>
    </location>
</feature>
<dbReference type="OrthoDB" id="1919305at2759"/>
<feature type="compositionally biased region" description="Pro residues" evidence="1">
    <location>
        <begin position="35"/>
        <end position="45"/>
    </location>
</feature>
<feature type="compositionally biased region" description="Acidic residues" evidence="1">
    <location>
        <begin position="505"/>
        <end position="524"/>
    </location>
</feature>
<feature type="compositionally biased region" description="Acidic residues" evidence="1">
    <location>
        <begin position="420"/>
        <end position="431"/>
    </location>
</feature>
<gene>
    <name evidence="2" type="ORF">KIW84_050558</name>
</gene>
<sequence>MDSDDDFQPLPSPPVVERKLKRLKKASRVSENPQPSSPPRVPENPLPSSSPRVSENPLPSSPLRVSENPLPSSSPIKLSEFENNSGLEELNGESIDEIETLVDNNVTKTVEEDGLGARRVLKFDSVDDELEGKFTEKTTEENTDELEKKQQTVDDLSEKKESKKNKKRIKDGDQNEKKQRKESISSKRKAEKERQENLKQLRAESQRLLRETRDAAFKPVPLVQKPISSILDKIRKRKLEFLKKSNVSFDDNDGFTVDVDSEPPCLREEMTNKIEEAELEETPATCPAVTENNLSEPDNGGPNNALDQLSVENITSHVAVVSEPVNAFRAPVDDTQDLFSDSEMSDIKEEAVNEKLSNPSEEVFAPSMLAMNLTLDSAPLDDDVSSDEEDNNKENTVPHLQGSADVTLPSRGDPVKAFVDEEAEEEDDSDNDLQRFRDNEEDEDDDDIEELNDMIATGYEEEPIDREKRDQLHQQWLEQQDTTGMDNLLQKLNCGSRLNESSSLEVEEEDEESKETENESDDDIDDFVAQSDAVKINLKKVKQMIPQMFTDKEDAYVSSDEETEERLAKQSLSYKVEKNAQFFSPAEDENSRGIFNLIKKTNIVPDNKRKGRTPSIFDMPHIGQNTNISSKSSFIRHTSNQSMPTSKKQGSSKVRSSYIFGRDDSNSRPSVLISEDSSDVIVRESQAPKVVSAKFQRNTQSKYAASSSKPQEPSVSLLEVLRRSSIHTERSVQSSVVQQNESVVFQAFKLTKKSIKTGDKV</sequence>
<feature type="region of interest" description="Disordered" evidence="1">
    <location>
        <begin position="606"/>
        <end position="671"/>
    </location>
</feature>
<protein>
    <submittedName>
        <fullName evidence="2">Uncharacterized protein</fullName>
    </submittedName>
</protein>
<comment type="caution">
    <text evidence="2">The sequence shown here is derived from an EMBL/GenBank/DDBJ whole genome shotgun (WGS) entry which is preliminary data.</text>
</comment>
<feature type="compositionally biased region" description="Polar residues" evidence="1">
    <location>
        <begin position="623"/>
        <end position="655"/>
    </location>
</feature>
<dbReference type="Gramene" id="PSAT_LOCUS24269_t1">
    <property type="protein sequence ID" value="CAL5205340.1"/>
    <property type="gene ID" value="PSAT_LOCUS24269"/>
</dbReference>
<keyword evidence="3" id="KW-1185">Reference proteome</keyword>
<evidence type="ECO:0000256" key="1">
    <source>
        <dbReference type="SAM" id="MobiDB-lite"/>
    </source>
</evidence>
<reference evidence="2 3" key="1">
    <citation type="journal article" date="2022" name="Nat. Genet.">
        <title>Improved pea reference genome and pan-genome highlight genomic features and evolutionary characteristics.</title>
        <authorList>
            <person name="Yang T."/>
            <person name="Liu R."/>
            <person name="Luo Y."/>
            <person name="Hu S."/>
            <person name="Wang D."/>
            <person name="Wang C."/>
            <person name="Pandey M.K."/>
            <person name="Ge S."/>
            <person name="Xu Q."/>
            <person name="Li N."/>
            <person name="Li G."/>
            <person name="Huang Y."/>
            <person name="Saxena R.K."/>
            <person name="Ji Y."/>
            <person name="Li M."/>
            <person name="Yan X."/>
            <person name="He Y."/>
            <person name="Liu Y."/>
            <person name="Wang X."/>
            <person name="Xiang C."/>
            <person name="Varshney R.K."/>
            <person name="Ding H."/>
            <person name="Gao S."/>
            <person name="Zong X."/>
        </authorList>
    </citation>
    <scope>NUCLEOTIDE SEQUENCE [LARGE SCALE GENOMIC DNA]</scope>
    <source>
        <strain evidence="2 3">cv. Zhongwan 6</strain>
    </source>
</reference>
<feature type="region of interest" description="Disordered" evidence="1">
    <location>
        <begin position="276"/>
        <end position="299"/>
    </location>
</feature>
<dbReference type="PANTHER" id="PTHR36005:SF1">
    <property type="entry name" value="DNA LIGASE-LIKE PROTEIN"/>
    <property type="match status" value="1"/>
</dbReference>